<sequence>MKLIYRGRTVKKSMVGVLMGGMVSLIAAVYPAMAEKWVYIGKASTGEEISVDADSISSAREGIRFTYSIGNETLQAAANCNNNTWYVLQYDTTYSPQSQATQDLLGYVCQAGS</sequence>
<protein>
    <submittedName>
        <fullName evidence="1">Uncharacterized protein</fullName>
    </submittedName>
</protein>
<dbReference type="EMBL" id="LO018304">
    <property type="protein sequence ID" value="CUM60329.1"/>
    <property type="molecule type" value="Genomic_DNA"/>
</dbReference>
<name>A0A1J1JHX2_PLAAG</name>
<reference evidence="1" key="1">
    <citation type="submission" date="2015-09" db="EMBL/GenBank/DDBJ databases">
        <authorList>
            <person name="Jackson K.R."/>
            <person name="Lunt B.L."/>
            <person name="Fisher J.N.B."/>
            <person name="Gardner A.V."/>
            <person name="Bailey M.E."/>
            <person name="Deus L.M."/>
            <person name="Earl A.S."/>
            <person name="Gibby P.D."/>
            <person name="Hartmann K.A."/>
            <person name="Liu J.E."/>
            <person name="Manci A.M."/>
            <person name="Nielsen D.A."/>
            <person name="Solomon M.B."/>
            <person name="Breakwell D.P."/>
            <person name="Burnett S.H."/>
            <person name="Grose J.H."/>
        </authorList>
    </citation>
    <scope>NUCLEOTIDE SEQUENCE</scope>
    <source>
        <strain evidence="1">7805</strain>
    </source>
</reference>
<gene>
    <name evidence="1" type="ORF">PLAM_2363</name>
</gene>
<dbReference type="RefSeq" id="WP_254034517.1">
    <property type="nucleotide sequence ID" value="NZ_LR882950.1"/>
</dbReference>
<accession>A0A1J1JHX2</accession>
<dbReference type="AlphaFoldDB" id="A0A1J1JHX2"/>
<evidence type="ECO:0000313" key="1">
    <source>
        <dbReference type="EMBL" id="CUM60329.1"/>
    </source>
</evidence>
<organism evidence="1">
    <name type="scientific">Planktothrix agardhii</name>
    <name type="common">Oscillatoria agardhii</name>
    <dbReference type="NCBI Taxonomy" id="1160"/>
    <lineage>
        <taxon>Bacteria</taxon>
        <taxon>Bacillati</taxon>
        <taxon>Cyanobacteriota</taxon>
        <taxon>Cyanophyceae</taxon>
        <taxon>Oscillatoriophycideae</taxon>
        <taxon>Oscillatoriales</taxon>
        <taxon>Microcoleaceae</taxon>
        <taxon>Planktothrix</taxon>
    </lineage>
</organism>
<proteinExistence type="predicted"/>